<gene>
    <name evidence="2" type="ORF">LP52_07565</name>
</gene>
<sequence length="114" mass="11535">KSARSTKPNAGAWLRIGSEEGSGRAELLLSAPVDRGRWALSHLVLASAVPVVPQLILGLCFGLGTGELGGMLTATLSLVPAVWVMVGIAMAAVGLAGRGAATCPPEAAWRVYGG</sequence>
<evidence type="ECO:0000256" key="1">
    <source>
        <dbReference type="SAM" id="Phobius"/>
    </source>
</evidence>
<accession>A0A0C2JRM3</accession>
<comment type="caution">
    <text evidence="2">The sequence shown here is derived from an EMBL/GenBank/DDBJ whole genome shotgun (WGS) entry which is preliminary data.</text>
</comment>
<protein>
    <submittedName>
        <fullName evidence="2">Uncharacterized protein</fullName>
    </submittedName>
</protein>
<organism evidence="2 3">
    <name type="scientific">Streptomonospora alba</name>
    <dbReference type="NCBI Taxonomy" id="183763"/>
    <lineage>
        <taxon>Bacteria</taxon>
        <taxon>Bacillati</taxon>
        <taxon>Actinomycetota</taxon>
        <taxon>Actinomycetes</taxon>
        <taxon>Streptosporangiales</taxon>
        <taxon>Nocardiopsidaceae</taxon>
        <taxon>Streptomonospora</taxon>
    </lineage>
</organism>
<proteinExistence type="predicted"/>
<dbReference type="STRING" id="183763.LP52_07565"/>
<dbReference type="Proteomes" id="UP000031675">
    <property type="component" value="Unassembled WGS sequence"/>
</dbReference>
<keyword evidence="1" id="KW-0472">Membrane</keyword>
<name>A0A0C2JRM3_9ACTN</name>
<dbReference type="EMBL" id="JROO01000011">
    <property type="protein sequence ID" value="KIH99472.1"/>
    <property type="molecule type" value="Genomic_DNA"/>
</dbReference>
<keyword evidence="1" id="KW-1133">Transmembrane helix</keyword>
<feature type="transmembrane region" description="Helical" evidence="1">
    <location>
        <begin position="43"/>
        <end position="64"/>
    </location>
</feature>
<dbReference type="AlphaFoldDB" id="A0A0C2JRM3"/>
<evidence type="ECO:0000313" key="3">
    <source>
        <dbReference type="Proteomes" id="UP000031675"/>
    </source>
</evidence>
<evidence type="ECO:0000313" key="2">
    <source>
        <dbReference type="EMBL" id="KIH99472.1"/>
    </source>
</evidence>
<keyword evidence="1" id="KW-0812">Transmembrane</keyword>
<feature type="transmembrane region" description="Helical" evidence="1">
    <location>
        <begin position="76"/>
        <end position="96"/>
    </location>
</feature>
<reference evidence="3" key="1">
    <citation type="journal article" date="2015" name="Chem. Biol.">
        <title>Structure, bioactivity, and resistance mechanism of streptomonomicin, an unusual lasso Peptide from an understudied halophilic actinomycete.</title>
        <authorList>
            <person name="Metelev M."/>
            <person name="Tietz J.I."/>
            <person name="Melby J.O."/>
            <person name="Blair P.M."/>
            <person name="Zhu L."/>
            <person name="Livnat I."/>
            <person name="Severinov K."/>
            <person name="Mitchell D.A."/>
        </authorList>
    </citation>
    <scope>NUCLEOTIDE SEQUENCE [LARGE SCALE GENOMIC DNA]</scope>
    <source>
        <strain evidence="3">YIM 90003</strain>
    </source>
</reference>
<feature type="non-terminal residue" evidence="2">
    <location>
        <position position="1"/>
    </location>
</feature>
<keyword evidence="3" id="KW-1185">Reference proteome</keyword>